<dbReference type="EMBL" id="JAEPBG010000004">
    <property type="protein sequence ID" value="MBK4735403.1"/>
    <property type="molecule type" value="Genomic_DNA"/>
</dbReference>
<dbReference type="AlphaFoldDB" id="A0A934W7C4"/>
<organism evidence="2 3">
    <name type="scientific">Noviherbaspirillum pedocola</name>
    <dbReference type="NCBI Taxonomy" id="2801341"/>
    <lineage>
        <taxon>Bacteria</taxon>
        <taxon>Pseudomonadati</taxon>
        <taxon>Pseudomonadota</taxon>
        <taxon>Betaproteobacteria</taxon>
        <taxon>Burkholderiales</taxon>
        <taxon>Oxalobacteraceae</taxon>
        <taxon>Noviherbaspirillum</taxon>
    </lineage>
</organism>
<dbReference type="InterPro" id="IPR021478">
    <property type="entry name" value="DUF3131"/>
</dbReference>
<feature type="domain" description="DUF3131" evidence="1">
    <location>
        <begin position="72"/>
        <end position="437"/>
    </location>
</feature>
<dbReference type="Gene3D" id="1.50.10.140">
    <property type="match status" value="1"/>
</dbReference>
<accession>A0A934W7C4</accession>
<dbReference type="Proteomes" id="UP000622890">
    <property type="component" value="Unassembled WGS sequence"/>
</dbReference>
<gene>
    <name evidence="2" type="ORF">JJB74_12330</name>
</gene>
<comment type="caution">
    <text evidence="2">The sequence shown here is derived from an EMBL/GenBank/DDBJ whole genome shotgun (WGS) entry which is preliminary data.</text>
</comment>
<proteinExistence type="predicted"/>
<evidence type="ECO:0000313" key="3">
    <source>
        <dbReference type="Proteomes" id="UP000622890"/>
    </source>
</evidence>
<evidence type="ECO:0000313" key="2">
    <source>
        <dbReference type="EMBL" id="MBK4735403.1"/>
    </source>
</evidence>
<reference evidence="2" key="1">
    <citation type="submission" date="2021-01" db="EMBL/GenBank/DDBJ databases">
        <title>Genome sequence of strain Noviherbaspirillum sp. DKR-6.</title>
        <authorList>
            <person name="Chaudhary D.K."/>
        </authorList>
    </citation>
    <scope>NUCLEOTIDE SEQUENCE</scope>
    <source>
        <strain evidence="2">DKR-6</strain>
    </source>
</reference>
<dbReference type="Pfam" id="PF11329">
    <property type="entry name" value="DUF3131"/>
    <property type="match status" value="1"/>
</dbReference>
<dbReference type="RefSeq" id="WP_200592165.1">
    <property type="nucleotide sequence ID" value="NZ_JAEPBG010000004.1"/>
</dbReference>
<evidence type="ECO:0000259" key="1">
    <source>
        <dbReference type="Pfam" id="PF11329"/>
    </source>
</evidence>
<sequence length="448" mass="49508">MTSPIVKARSTIAFVAALLVATLLAVWIERQSAVGEREAAKHRPGRVAVVQSSPDLPSLPAPRALTDREREWAVIAWRYFERNTDAQTGLVNSVQDYPAATMWDTASYLLALIAAQKIDVIDTAQFNARMDQALRSLARMPLYRDVLPNKSYDTSSLAMADYSGKPAPNGIGWSALDIGRLLVALDIVALQYPEHAEAVTRVVSRYDLPRVRSHGSLVGTSLAADGSARELQEGRLGYEQYAAAGYALYGIDMRDALDYRPHLSWVDVYGIHVPVDDRDPKEFGARNFVVSEPYVLDGLEFGWDSVTQELAWRVYRAQQERFRKTGVPTAVTEDHLDRAPYFAYNAVYSDGRAWNTITENGESLPELRTLSVKAAFGWHALYQSEYSTRLIDAVAGLNDPERGWYAGKYEAGGAPNRSLNANTNAVVLESLAYMAQGRLLGLRKGGGN</sequence>
<keyword evidence="3" id="KW-1185">Reference proteome</keyword>
<name>A0A934W7C4_9BURK</name>
<protein>
    <submittedName>
        <fullName evidence="2">DUF3131 domain-containing protein</fullName>
    </submittedName>
</protein>